<evidence type="ECO:0000313" key="2">
    <source>
        <dbReference type="EMBL" id="TQL47343.1"/>
    </source>
</evidence>
<evidence type="ECO:0000313" key="3">
    <source>
        <dbReference type="Proteomes" id="UP000317998"/>
    </source>
</evidence>
<proteinExistence type="predicted"/>
<keyword evidence="1" id="KW-0472">Membrane</keyword>
<feature type="transmembrane region" description="Helical" evidence="1">
    <location>
        <begin position="6"/>
        <end position="26"/>
    </location>
</feature>
<dbReference type="Proteomes" id="UP000317998">
    <property type="component" value="Unassembled WGS sequence"/>
</dbReference>
<organism evidence="2 3">
    <name type="scientific">Homoserinimonas aerilata</name>
    <dbReference type="NCBI Taxonomy" id="1162970"/>
    <lineage>
        <taxon>Bacteria</taxon>
        <taxon>Bacillati</taxon>
        <taxon>Actinomycetota</taxon>
        <taxon>Actinomycetes</taxon>
        <taxon>Micrococcales</taxon>
        <taxon>Microbacteriaceae</taxon>
        <taxon>Homoserinimonas</taxon>
    </lineage>
</organism>
<evidence type="ECO:0000256" key="1">
    <source>
        <dbReference type="SAM" id="Phobius"/>
    </source>
</evidence>
<keyword evidence="3" id="KW-1185">Reference proteome</keyword>
<protein>
    <submittedName>
        <fullName evidence="2">Uncharacterized protein</fullName>
    </submittedName>
</protein>
<dbReference type="EMBL" id="VFOM01000001">
    <property type="protein sequence ID" value="TQL47343.1"/>
    <property type="molecule type" value="Genomic_DNA"/>
</dbReference>
<keyword evidence="1" id="KW-0812">Transmembrane</keyword>
<keyword evidence="1" id="KW-1133">Transmembrane helix</keyword>
<sequence length="34" mass="3573">MTGADVTLPVTIASILLLRGAGLLFARRRFSANA</sequence>
<dbReference type="AlphaFoldDB" id="A0A542YGX2"/>
<comment type="caution">
    <text evidence="2">The sequence shown here is derived from an EMBL/GenBank/DDBJ whole genome shotgun (WGS) entry which is preliminary data.</text>
</comment>
<accession>A0A542YGX2</accession>
<gene>
    <name evidence="2" type="ORF">FB562_0399</name>
</gene>
<reference evidence="2 3" key="1">
    <citation type="submission" date="2019-06" db="EMBL/GenBank/DDBJ databases">
        <title>Sequencing the genomes of 1000 actinobacteria strains.</title>
        <authorList>
            <person name="Klenk H.-P."/>
        </authorList>
    </citation>
    <scope>NUCLEOTIDE SEQUENCE [LARGE SCALE GENOMIC DNA]</scope>
    <source>
        <strain evidence="2 3">DSM 26477</strain>
    </source>
</reference>
<name>A0A542YGX2_9MICO</name>